<dbReference type="Proteomes" id="UP000828390">
    <property type="component" value="Unassembled WGS sequence"/>
</dbReference>
<comment type="caution">
    <text evidence="1">The sequence shown here is derived from an EMBL/GenBank/DDBJ whole genome shotgun (WGS) entry which is preliminary data.</text>
</comment>
<evidence type="ECO:0000313" key="2">
    <source>
        <dbReference type="Proteomes" id="UP000828390"/>
    </source>
</evidence>
<organism evidence="1 2">
    <name type="scientific">Dreissena polymorpha</name>
    <name type="common">Zebra mussel</name>
    <name type="synonym">Mytilus polymorpha</name>
    <dbReference type="NCBI Taxonomy" id="45954"/>
    <lineage>
        <taxon>Eukaryota</taxon>
        <taxon>Metazoa</taxon>
        <taxon>Spiralia</taxon>
        <taxon>Lophotrochozoa</taxon>
        <taxon>Mollusca</taxon>
        <taxon>Bivalvia</taxon>
        <taxon>Autobranchia</taxon>
        <taxon>Heteroconchia</taxon>
        <taxon>Euheterodonta</taxon>
        <taxon>Imparidentia</taxon>
        <taxon>Neoheterodontei</taxon>
        <taxon>Myida</taxon>
        <taxon>Dreissenoidea</taxon>
        <taxon>Dreissenidae</taxon>
        <taxon>Dreissena</taxon>
    </lineage>
</organism>
<accession>A0A9D4BE08</accession>
<dbReference type="EMBL" id="JAIWYP010000040">
    <property type="protein sequence ID" value="KAH3691288.1"/>
    <property type="molecule type" value="Genomic_DNA"/>
</dbReference>
<proteinExistence type="predicted"/>
<sequence>MKNIPRYIVKNIIKHRNHARSYLSVNDHALKGVADSTITDRNVACFNNRAILDRDRNGRNVCDSQSSQFYLA</sequence>
<gene>
    <name evidence="1" type="ORF">DPMN_192038</name>
</gene>
<keyword evidence="2" id="KW-1185">Reference proteome</keyword>
<reference evidence="1" key="2">
    <citation type="submission" date="2020-11" db="EMBL/GenBank/DDBJ databases">
        <authorList>
            <person name="McCartney M.A."/>
            <person name="Auch B."/>
            <person name="Kono T."/>
            <person name="Mallez S."/>
            <person name="Becker A."/>
            <person name="Gohl D.M."/>
            <person name="Silverstein K.A.T."/>
            <person name="Koren S."/>
            <person name="Bechman K.B."/>
            <person name="Herman A."/>
            <person name="Abrahante J.E."/>
            <person name="Garbe J."/>
        </authorList>
    </citation>
    <scope>NUCLEOTIDE SEQUENCE</scope>
    <source>
        <strain evidence="1">Duluth1</strain>
        <tissue evidence="1">Whole animal</tissue>
    </source>
</reference>
<evidence type="ECO:0000313" key="1">
    <source>
        <dbReference type="EMBL" id="KAH3691288.1"/>
    </source>
</evidence>
<name>A0A9D4BE08_DREPO</name>
<reference evidence="1" key="1">
    <citation type="journal article" date="2019" name="bioRxiv">
        <title>The Genome of the Zebra Mussel, Dreissena polymorpha: A Resource for Invasive Species Research.</title>
        <authorList>
            <person name="McCartney M.A."/>
            <person name="Auch B."/>
            <person name="Kono T."/>
            <person name="Mallez S."/>
            <person name="Zhang Y."/>
            <person name="Obille A."/>
            <person name="Becker A."/>
            <person name="Abrahante J.E."/>
            <person name="Garbe J."/>
            <person name="Badalamenti J.P."/>
            <person name="Herman A."/>
            <person name="Mangelson H."/>
            <person name="Liachko I."/>
            <person name="Sullivan S."/>
            <person name="Sone E.D."/>
            <person name="Koren S."/>
            <person name="Silverstein K.A.T."/>
            <person name="Beckman K.B."/>
            <person name="Gohl D.M."/>
        </authorList>
    </citation>
    <scope>NUCLEOTIDE SEQUENCE</scope>
    <source>
        <strain evidence="1">Duluth1</strain>
        <tissue evidence="1">Whole animal</tissue>
    </source>
</reference>
<dbReference type="AlphaFoldDB" id="A0A9D4BE08"/>
<protein>
    <submittedName>
        <fullName evidence="1">Uncharacterized protein</fullName>
    </submittedName>
</protein>